<evidence type="ECO:0000313" key="3">
    <source>
        <dbReference type="Proteomes" id="UP000037558"/>
    </source>
</evidence>
<feature type="region of interest" description="Disordered" evidence="1">
    <location>
        <begin position="1"/>
        <end position="57"/>
    </location>
</feature>
<reference evidence="3" key="1">
    <citation type="submission" date="2015-08" db="EMBL/GenBank/DDBJ databases">
        <title>Fjat-14210 dsm16467.</title>
        <authorList>
            <person name="Liu B."/>
            <person name="Wang J."/>
            <person name="Zhu Y."/>
            <person name="Liu G."/>
            <person name="Chen Q."/>
            <person name="Chen Z."/>
            <person name="Lan J."/>
            <person name="Che J."/>
            <person name="Ge C."/>
            <person name="Shi H."/>
            <person name="Pan Z."/>
            <person name="Liu X."/>
        </authorList>
    </citation>
    <scope>NUCLEOTIDE SEQUENCE [LARGE SCALE GENOMIC DNA]</scope>
    <source>
        <strain evidence="3">DSM 16467</strain>
    </source>
</reference>
<proteinExistence type="predicted"/>
<gene>
    <name evidence="2" type="ORF">AMD01_23180</name>
</gene>
<dbReference type="PATRIC" id="fig|284581.3.peg.3497"/>
<evidence type="ECO:0000313" key="2">
    <source>
        <dbReference type="EMBL" id="KOO37371.1"/>
    </source>
</evidence>
<feature type="compositionally biased region" description="Basic and acidic residues" evidence="1">
    <location>
        <begin position="1"/>
        <end position="33"/>
    </location>
</feature>
<comment type="caution">
    <text evidence="2">The sequence shown here is derived from an EMBL/GenBank/DDBJ whole genome shotgun (WGS) entry which is preliminary data.</text>
</comment>
<dbReference type="EMBL" id="LILC01000037">
    <property type="protein sequence ID" value="KOO37371.1"/>
    <property type="molecule type" value="Genomic_DNA"/>
</dbReference>
<dbReference type="Proteomes" id="UP000037558">
    <property type="component" value="Unassembled WGS sequence"/>
</dbReference>
<name>A0A0M0KEV3_9BACI</name>
<organism evidence="2 3">
    <name type="scientific">Priestia koreensis</name>
    <dbReference type="NCBI Taxonomy" id="284581"/>
    <lineage>
        <taxon>Bacteria</taxon>
        <taxon>Bacillati</taxon>
        <taxon>Bacillota</taxon>
        <taxon>Bacilli</taxon>
        <taxon>Bacillales</taxon>
        <taxon>Bacillaceae</taxon>
        <taxon>Priestia</taxon>
    </lineage>
</organism>
<keyword evidence="3" id="KW-1185">Reference proteome</keyword>
<dbReference type="AlphaFoldDB" id="A0A0M0KEV3"/>
<sequence length="81" mass="9684">MEHTEHAPFQRGAYFKEKSEERSKIEGKNSELKHRYRSRWHGNARDRDHLHHHPKKNEEKAGSILFYGIDPAFLSYLLLII</sequence>
<evidence type="ECO:0000256" key="1">
    <source>
        <dbReference type="SAM" id="MobiDB-lite"/>
    </source>
</evidence>
<protein>
    <submittedName>
        <fullName evidence="2">Uncharacterized protein</fullName>
    </submittedName>
</protein>
<accession>A0A0M0KEV3</accession>